<comment type="caution">
    <text evidence="2">The sequence shown here is derived from an EMBL/GenBank/DDBJ whole genome shotgun (WGS) entry which is preliminary data.</text>
</comment>
<gene>
    <name evidence="2" type="ORF">J2I46_00770</name>
</gene>
<proteinExistence type="predicted"/>
<sequence>MKNHLVGITGVLLLTGTLLALKPQPDAAVSFASAKPKPPVRPKNIIYILADDHRYDFMGFTGKVAGLKTPNLDRLAAEGAHVRNAFVSTALCSPSRASILSGQYAHTHKVVDNFAPLTPGLKFFPQYLQKAGYKTAFLGKWHMGNTDDAPQPGFDYWLSFKGQGDYYNPTFNINGKRVSYTDSSYTSDLLTDYALRWLSSLDKSKPFCVYLSHKAVHAEFQPAKRHRGMYKNMPINYPQTMYLTATDSSRQWGSKPAVNPEMGPLKVNMADMPNWVKQQRYSWHGVDYMYHGQIGFNDFYRQYCETLMGVDNSVGRVLKWLEDNGQLENTLVVYMGDNGFSFGEHGLIDKRHMYEESMRVPLLVRCPTRVKAGTKLDQVVQNVDIAPTLLAYAGIAKPAQMQGNSFLPLLQGKSIPWREQAFYEYYWEADFPQTPTMFGVRTDRYKYIFNHGVWDANELYDLKNDPQEVNNLIRSADHQAIAKEMKSKVFDWLESTGGLQIPLHPIRQKRNDHRYKGVY</sequence>
<dbReference type="EMBL" id="JAFMYW010000001">
    <property type="protein sequence ID" value="MBO0947095.1"/>
    <property type="molecule type" value="Genomic_DNA"/>
</dbReference>
<reference evidence="2 3" key="1">
    <citation type="submission" date="2021-03" db="EMBL/GenBank/DDBJ databases">
        <title>Fibrella sp. HMF5405 genome sequencing and assembly.</title>
        <authorList>
            <person name="Kang H."/>
            <person name="Kim H."/>
            <person name="Bae S."/>
            <person name="Joh K."/>
        </authorList>
    </citation>
    <scope>NUCLEOTIDE SEQUENCE [LARGE SCALE GENOMIC DNA]</scope>
    <source>
        <strain evidence="2 3">HMF5405</strain>
    </source>
</reference>
<evidence type="ECO:0000313" key="3">
    <source>
        <dbReference type="Proteomes" id="UP000664628"/>
    </source>
</evidence>
<dbReference type="Gene3D" id="3.40.720.10">
    <property type="entry name" value="Alkaline Phosphatase, subunit A"/>
    <property type="match status" value="1"/>
</dbReference>
<feature type="domain" description="Sulfatase N-terminal" evidence="1">
    <location>
        <begin position="43"/>
        <end position="395"/>
    </location>
</feature>
<organism evidence="2 3">
    <name type="scientific">Fibrella forsythiae</name>
    <dbReference type="NCBI Taxonomy" id="2817061"/>
    <lineage>
        <taxon>Bacteria</taxon>
        <taxon>Pseudomonadati</taxon>
        <taxon>Bacteroidota</taxon>
        <taxon>Cytophagia</taxon>
        <taxon>Cytophagales</taxon>
        <taxon>Spirosomataceae</taxon>
        <taxon>Fibrella</taxon>
    </lineage>
</organism>
<dbReference type="PANTHER" id="PTHR43108">
    <property type="entry name" value="N-ACETYLGLUCOSAMINE-6-SULFATASE FAMILY MEMBER"/>
    <property type="match status" value="1"/>
</dbReference>
<dbReference type="InterPro" id="IPR000917">
    <property type="entry name" value="Sulfatase_N"/>
</dbReference>
<accession>A0ABS3JAT3</accession>
<dbReference type="RefSeq" id="WP_207327016.1">
    <property type="nucleotide sequence ID" value="NZ_JAFMYW010000001.1"/>
</dbReference>
<dbReference type="SUPFAM" id="SSF53649">
    <property type="entry name" value="Alkaline phosphatase-like"/>
    <property type="match status" value="1"/>
</dbReference>
<protein>
    <submittedName>
        <fullName evidence="2">Sulfatase</fullName>
    </submittedName>
</protein>
<name>A0ABS3JAT3_9BACT</name>
<keyword evidence="3" id="KW-1185">Reference proteome</keyword>
<dbReference type="InterPro" id="IPR017850">
    <property type="entry name" value="Alkaline_phosphatase_core_sf"/>
</dbReference>
<dbReference type="CDD" id="cd16031">
    <property type="entry name" value="G6S_like"/>
    <property type="match status" value="1"/>
</dbReference>
<evidence type="ECO:0000259" key="1">
    <source>
        <dbReference type="Pfam" id="PF00884"/>
    </source>
</evidence>
<dbReference type="PANTHER" id="PTHR43108:SF8">
    <property type="entry name" value="SD21168P"/>
    <property type="match status" value="1"/>
</dbReference>
<evidence type="ECO:0000313" key="2">
    <source>
        <dbReference type="EMBL" id="MBO0947095.1"/>
    </source>
</evidence>
<dbReference type="Pfam" id="PF00884">
    <property type="entry name" value="Sulfatase"/>
    <property type="match status" value="1"/>
</dbReference>
<dbReference type="Proteomes" id="UP000664628">
    <property type="component" value="Unassembled WGS sequence"/>
</dbReference>